<dbReference type="PANTHER" id="PTHR43507:SF20">
    <property type="entry name" value="NADH-UBIQUINONE OXIDOREDUCTASE CHAIN 4"/>
    <property type="match status" value="1"/>
</dbReference>
<keyword evidence="14 16" id="KW-0472">Membrane</keyword>
<feature type="transmembrane region" description="Helical" evidence="16">
    <location>
        <begin position="31"/>
        <end position="51"/>
    </location>
</feature>
<evidence type="ECO:0000256" key="14">
    <source>
        <dbReference type="ARBA" id="ARBA00023136"/>
    </source>
</evidence>
<evidence type="ECO:0000256" key="7">
    <source>
        <dbReference type="ARBA" id="ARBA00022692"/>
    </source>
</evidence>
<comment type="similarity">
    <text evidence="2 16">Belongs to the complex I subunit 4 family.</text>
</comment>
<proteinExistence type="inferred from homology"/>
<feature type="transmembrane region" description="Helical" evidence="16">
    <location>
        <begin position="257"/>
        <end position="275"/>
    </location>
</feature>
<keyword evidence="12 16" id="KW-0830">Ubiquinone</keyword>
<organism evidence="19">
    <name type="scientific">Asymmetron lucayanum</name>
    <dbReference type="NCBI Taxonomy" id="223987"/>
    <lineage>
        <taxon>Eukaryota</taxon>
        <taxon>Metazoa</taxon>
        <taxon>Chordata</taxon>
        <taxon>Cephalochordata</taxon>
        <taxon>Leptocardii</taxon>
        <taxon>Amphioxiformes</taxon>
        <taxon>Branchiostomatidae</taxon>
        <taxon>Asymmetron</taxon>
    </lineage>
</organism>
<dbReference type="AlphaFoldDB" id="A0A173N1P9"/>
<keyword evidence="11 16" id="KW-0520">NAD</keyword>
<evidence type="ECO:0000256" key="2">
    <source>
        <dbReference type="ARBA" id="ARBA00009025"/>
    </source>
</evidence>
<keyword evidence="6 16" id="KW-0679">Respiratory chain</keyword>
<evidence type="ECO:0000256" key="10">
    <source>
        <dbReference type="ARBA" id="ARBA00022989"/>
    </source>
</evidence>
<keyword evidence="10 16" id="KW-1133">Transmembrane helix</keyword>
<dbReference type="Pfam" id="PF01059">
    <property type="entry name" value="Oxidored_q5_N"/>
    <property type="match status" value="1"/>
</dbReference>
<feature type="transmembrane region" description="Helical" evidence="16">
    <location>
        <begin position="89"/>
        <end position="109"/>
    </location>
</feature>
<keyword evidence="7 16" id="KW-0812">Transmembrane</keyword>
<evidence type="ECO:0000259" key="18">
    <source>
        <dbReference type="Pfam" id="PF01059"/>
    </source>
</evidence>
<dbReference type="GO" id="GO:0042773">
    <property type="term" value="P:ATP synthesis coupled electron transport"/>
    <property type="evidence" value="ECO:0007669"/>
    <property type="project" value="InterPro"/>
</dbReference>
<evidence type="ECO:0000256" key="16">
    <source>
        <dbReference type="RuleBase" id="RU003297"/>
    </source>
</evidence>
<keyword evidence="8" id="KW-1278">Translocase</keyword>
<feature type="transmembrane region" description="Helical" evidence="16">
    <location>
        <begin position="385"/>
        <end position="410"/>
    </location>
</feature>
<feature type="transmembrane region" description="Helical" evidence="16">
    <location>
        <begin position="187"/>
        <end position="206"/>
    </location>
</feature>
<dbReference type="GO" id="GO:0015990">
    <property type="term" value="P:electron transport coupled proton transport"/>
    <property type="evidence" value="ECO:0007669"/>
    <property type="project" value="TreeGrafter"/>
</dbReference>
<feature type="domain" description="NADH:ubiquinone oxidoreductase chain 4 N-terminal" evidence="18">
    <location>
        <begin position="1"/>
        <end position="108"/>
    </location>
</feature>
<dbReference type="PRINTS" id="PR01437">
    <property type="entry name" value="NUOXDRDTASE4"/>
</dbReference>
<dbReference type="GO" id="GO:0003954">
    <property type="term" value="F:NADH dehydrogenase activity"/>
    <property type="evidence" value="ECO:0007669"/>
    <property type="project" value="TreeGrafter"/>
</dbReference>
<comment type="function">
    <text evidence="16">Core subunit of the mitochondrial membrane respiratory chain NADH dehydrogenase (Complex I) which catalyzes electron transfer from NADH through the respiratory chain, using ubiquinone as an electron acceptor. Essential for the catalytic activity and assembly of complex I.</text>
</comment>
<protein>
    <recommendedName>
        <fullName evidence="4 16">NADH-ubiquinone oxidoreductase chain 4</fullName>
        <ecNumber evidence="3 16">7.1.1.2</ecNumber>
    </recommendedName>
</protein>
<sequence>MYNIILAYVGLAFMVLISKNSILWRISQVSSLILIFPVISLTIMDFSAPLVNNALSANFMAVGLASLSAWLLPLMLMASQQHVKIESMVYQRTFIFCQAVLTGALVLAFLSSDLILFYIAFEITLLPTLMLITRWGAQKERYQAGTYFMFYTLVGSLPLLFCIIGQYHYNNTLCLDTFYYSPLNADYITNFWWLGCIVAFLVKLPLYGGHLWLPKAHVEAPIAGSMILAGVLLKLGGYGMMRISYLWGPINTLSSELILGLGLWGMIGVGIICLRQTDLKSLIAYSSVGHMALVAAGILSGSTWGYVGALILMLAHGIVSSALFCLANCWYERSHTRSLIGSRGALMMFPLLTAAWLLSSLMNLALPPSINLFGELLAMVATFTWSVLSLGLMVITTVLAAGYSLYMFGVTQWGYSMKTFYNLKVLTSREYTLILLHLTPALYLIPTAQWMI</sequence>
<feature type="transmembrane region" description="Helical" evidence="16">
    <location>
        <begin position="218"/>
        <end position="237"/>
    </location>
</feature>
<evidence type="ECO:0000256" key="4">
    <source>
        <dbReference type="ARBA" id="ARBA00021006"/>
    </source>
</evidence>
<dbReference type="EMBL" id="AP015023">
    <property type="protein sequence ID" value="BAV13764.1"/>
    <property type="molecule type" value="Genomic_DNA"/>
</dbReference>
<dbReference type="PANTHER" id="PTHR43507">
    <property type="entry name" value="NADH-UBIQUINONE OXIDOREDUCTASE CHAIN 4"/>
    <property type="match status" value="1"/>
</dbReference>
<dbReference type="GO" id="GO:0048039">
    <property type="term" value="F:ubiquinone binding"/>
    <property type="evidence" value="ECO:0007669"/>
    <property type="project" value="TreeGrafter"/>
</dbReference>
<dbReference type="EC" id="7.1.1.2" evidence="3 16"/>
<evidence type="ECO:0000256" key="9">
    <source>
        <dbReference type="ARBA" id="ARBA00022982"/>
    </source>
</evidence>
<evidence type="ECO:0000256" key="13">
    <source>
        <dbReference type="ARBA" id="ARBA00023128"/>
    </source>
</evidence>
<evidence type="ECO:0000313" key="19">
    <source>
        <dbReference type="EMBL" id="BAV13764.1"/>
    </source>
</evidence>
<evidence type="ECO:0000259" key="17">
    <source>
        <dbReference type="Pfam" id="PF00361"/>
    </source>
</evidence>
<evidence type="ECO:0000256" key="11">
    <source>
        <dbReference type="ARBA" id="ARBA00023027"/>
    </source>
</evidence>
<gene>
    <name evidence="19" type="primary">ND4</name>
</gene>
<comment type="catalytic activity">
    <reaction evidence="15 16">
        <text>a ubiquinone + NADH + 5 H(+)(in) = a ubiquinol + NAD(+) + 4 H(+)(out)</text>
        <dbReference type="Rhea" id="RHEA:29091"/>
        <dbReference type="Rhea" id="RHEA-COMP:9565"/>
        <dbReference type="Rhea" id="RHEA-COMP:9566"/>
        <dbReference type="ChEBI" id="CHEBI:15378"/>
        <dbReference type="ChEBI" id="CHEBI:16389"/>
        <dbReference type="ChEBI" id="CHEBI:17976"/>
        <dbReference type="ChEBI" id="CHEBI:57540"/>
        <dbReference type="ChEBI" id="CHEBI:57945"/>
        <dbReference type="EC" id="7.1.1.2"/>
    </reaction>
</comment>
<accession>A0A173N1P9</accession>
<feature type="transmembrane region" description="Helical" evidence="16">
    <location>
        <begin position="115"/>
        <end position="136"/>
    </location>
</feature>
<reference evidence="19" key="1">
    <citation type="submission" date="2015-10" db="EMBL/GenBank/DDBJ databases">
        <title>Evolutionary history of the amphioxus lineage based on mitogenomic.</title>
        <authorList>
            <person name="Igawa T."/>
            <person name="Li K.-L."/>
            <person name="Yong L.W."/>
            <person name="Hs A."/>
            <person name="Suzuki D."/>
            <person name="Morov A.R."/>
            <person name="Wang Y."/>
            <person name="Nozawa M."/>
            <person name="Lin C.-Y."/>
            <person name="Yu J.S."/>
            <person name="Henmi Y."/>
            <person name="Yasui K."/>
        </authorList>
    </citation>
    <scope>NUCLEOTIDE SEQUENCE</scope>
    <source>
        <strain evidence="19">Al-7</strain>
    </source>
</reference>
<geneLocation type="mitochondrion" evidence="19"/>
<dbReference type="InterPro" id="IPR001750">
    <property type="entry name" value="ND/Mrp_TM"/>
</dbReference>
<dbReference type="GO" id="GO:0008137">
    <property type="term" value="F:NADH dehydrogenase (ubiquinone) activity"/>
    <property type="evidence" value="ECO:0007669"/>
    <property type="project" value="UniProtKB-UniRule"/>
</dbReference>
<feature type="domain" description="NADH:quinone oxidoreductase/Mrp antiporter transmembrane" evidence="17">
    <location>
        <begin position="111"/>
        <end position="399"/>
    </location>
</feature>
<feature type="transmembrane region" description="Helical" evidence="16">
    <location>
        <begin position="148"/>
        <end position="167"/>
    </location>
</feature>
<feature type="transmembrane region" description="Helical" evidence="16">
    <location>
        <begin position="57"/>
        <end position="77"/>
    </location>
</feature>
<evidence type="ECO:0000256" key="5">
    <source>
        <dbReference type="ARBA" id="ARBA00022448"/>
    </source>
</evidence>
<comment type="subcellular location">
    <subcellularLocation>
        <location evidence="1 16">Mitochondrion membrane</location>
        <topology evidence="1 16">Multi-pass membrane protein</topology>
    </subcellularLocation>
</comment>
<feature type="transmembrane region" description="Helical" evidence="16">
    <location>
        <begin position="343"/>
        <end position="365"/>
    </location>
</feature>
<evidence type="ECO:0000256" key="3">
    <source>
        <dbReference type="ARBA" id="ARBA00012944"/>
    </source>
</evidence>
<dbReference type="Pfam" id="PF00361">
    <property type="entry name" value="Proton_antipo_M"/>
    <property type="match status" value="1"/>
</dbReference>
<evidence type="ECO:0000256" key="12">
    <source>
        <dbReference type="ARBA" id="ARBA00023075"/>
    </source>
</evidence>
<dbReference type="InterPro" id="IPR003918">
    <property type="entry name" value="NADH_UbQ_OxRdtase"/>
</dbReference>
<keyword evidence="5 16" id="KW-0813">Transport</keyword>
<keyword evidence="13 16" id="KW-0496">Mitochondrion</keyword>
<feature type="transmembrane region" description="Helical" evidence="16">
    <location>
        <begin position="282"/>
        <end position="300"/>
    </location>
</feature>
<evidence type="ECO:0000256" key="8">
    <source>
        <dbReference type="ARBA" id="ARBA00022967"/>
    </source>
</evidence>
<feature type="transmembrane region" description="Helical" evidence="16">
    <location>
        <begin position="431"/>
        <end position="451"/>
    </location>
</feature>
<evidence type="ECO:0000256" key="15">
    <source>
        <dbReference type="ARBA" id="ARBA00049551"/>
    </source>
</evidence>
<evidence type="ECO:0000256" key="1">
    <source>
        <dbReference type="ARBA" id="ARBA00004225"/>
    </source>
</evidence>
<keyword evidence="9 16" id="KW-0249">Electron transport</keyword>
<name>A0A173N1P9_9BRAN</name>
<dbReference type="InterPro" id="IPR000260">
    <property type="entry name" value="NADH4_N"/>
</dbReference>
<evidence type="ECO:0000256" key="6">
    <source>
        <dbReference type="ARBA" id="ARBA00022660"/>
    </source>
</evidence>
<feature type="transmembrane region" description="Helical" evidence="16">
    <location>
        <begin position="306"/>
        <end position="331"/>
    </location>
</feature>
<dbReference type="GO" id="GO:0031966">
    <property type="term" value="C:mitochondrial membrane"/>
    <property type="evidence" value="ECO:0007669"/>
    <property type="project" value="UniProtKB-SubCell"/>
</dbReference>